<feature type="domain" description="BZIP" evidence="5">
    <location>
        <begin position="234"/>
        <end position="279"/>
    </location>
</feature>
<dbReference type="RefSeq" id="XP_004489632.1">
    <property type="nucleotide sequence ID" value="XM_004489575.3"/>
</dbReference>
<dbReference type="GeneID" id="101512895"/>
<reference evidence="6" key="1">
    <citation type="journal article" date="2013" name="Nat. Biotechnol.">
        <title>Draft genome sequence of chickpea (Cicer arietinum) provides a resource for trait improvement.</title>
        <authorList>
            <person name="Varshney R.K."/>
            <person name="Song C."/>
            <person name="Saxena R.K."/>
            <person name="Azam S."/>
            <person name="Yu S."/>
            <person name="Sharpe A.G."/>
            <person name="Cannon S."/>
            <person name="Baek J."/>
            <person name="Rosen B.D."/>
            <person name="Tar'an B."/>
            <person name="Millan T."/>
            <person name="Zhang X."/>
            <person name="Ramsay L.D."/>
            <person name="Iwata A."/>
            <person name="Wang Y."/>
            <person name="Nelson W."/>
            <person name="Farmer A.D."/>
            <person name="Gaur P.M."/>
            <person name="Soderlund C."/>
            <person name="Penmetsa R.V."/>
            <person name="Xu C."/>
            <person name="Bharti A.K."/>
            <person name="He W."/>
            <person name="Winter P."/>
            <person name="Zhao S."/>
            <person name="Hane J.K."/>
            <person name="Carrasquilla-Garcia N."/>
            <person name="Condie J.A."/>
            <person name="Upadhyaya H.D."/>
            <person name="Luo M.C."/>
            <person name="Thudi M."/>
            <person name="Gowda C.L."/>
            <person name="Singh N.P."/>
            <person name="Lichtenzveig J."/>
            <person name="Gali K.K."/>
            <person name="Rubio J."/>
            <person name="Nadarajan N."/>
            <person name="Dolezel J."/>
            <person name="Bansal K.C."/>
            <person name="Xu X."/>
            <person name="Edwards D."/>
            <person name="Zhang G."/>
            <person name="Kahl G."/>
            <person name="Gil J."/>
            <person name="Singh K.B."/>
            <person name="Datta S.K."/>
            <person name="Jackson S.A."/>
            <person name="Wang J."/>
            <person name="Cook D.R."/>
        </authorList>
    </citation>
    <scope>NUCLEOTIDE SEQUENCE [LARGE SCALE GENOMIC DNA]</scope>
    <source>
        <strain evidence="6">cv. CDC Frontier</strain>
    </source>
</reference>
<name>A0A1S2XKH9_CICAR</name>
<dbReference type="PROSITE" id="PS00036">
    <property type="entry name" value="BZIP_BASIC"/>
    <property type="match status" value="1"/>
</dbReference>
<dbReference type="GO" id="GO:0003700">
    <property type="term" value="F:DNA-binding transcription factor activity"/>
    <property type="evidence" value="ECO:0007669"/>
    <property type="project" value="InterPro"/>
</dbReference>
<feature type="region of interest" description="Disordered" evidence="4">
    <location>
        <begin position="142"/>
        <end position="162"/>
    </location>
</feature>
<feature type="region of interest" description="Disordered" evidence="4">
    <location>
        <begin position="282"/>
        <end position="306"/>
    </location>
</feature>
<dbReference type="InterPro" id="IPR046347">
    <property type="entry name" value="bZIP_sf"/>
</dbReference>
<feature type="compositionally biased region" description="Polar residues" evidence="4">
    <location>
        <begin position="148"/>
        <end position="162"/>
    </location>
</feature>
<dbReference type="Proteomes" id="UP000087171">
    <property type="component" value="Chromosome Ca2"/>
</dbReference>
<comment type="subcellular location">
    <subcellularLocation>
        <location evidence="1">Nucleus</location>
    </subcellularLocation>
</comment>
<dbReference type="PANTHER" id="PTHR22952:SF409">
    <property type="entry name" value="BZIP TRANSCRIPTION FACTOR"/>
    <property type="match status" value="1"/>
</dbReference>
<dbReference type="AlphaFoldDB" id="A0A1S2XKH9"/>
<evidence type="ECO:0000256" key="2">
    <source>
        <dbReference type="ARBA" id="ARBA00023125"/>
    </source>
</evidence>
<sequence>MGSQNGVVQESKTSPLSRSGSLYNLTLDEVQNQLGNLGKPLGSMNLDELLKSVWSVEAAEASDFDANNMQHNQLGSLNSQGSLTLSGDLSKKTVDEVWKDMQVKKRSVNRDRKVQERVPTLGEMTLEDFLVKAGVVGESFHNNKEGVDNSNGDSHSQQNVSQHGHWMQYHQLASVQQHDNHQNNMMGGFVTFQVAGNQVLDAALSPSSLIGTLSDTQTLGRKRVASGIVVEKTVERRQKRMIKNRESAARSRARRQAYTQELELKVSRLEEENERLRRQNEMEKEVLCVPPPEPKNQLRRTSSASF</sequence>
<dbReference type="PANTHER" id="PTHR22952">
    <property type="entry name" value="CAMP-RESPONSE ELEMENT BINDING PROTEIN-RELATED"/>
    <property type="match status" value="1"/>
</dbReference>
<dbReference type="SMART" id="SM00338">
    <property type="entry name" value="BRLZ"/>
    <property type="match status" value="1"/>
</dbReference>
<dbReference type="Gene3D" id="1.20.5.170">
    <property type="match status" value="1"/>
</dbReference>
<dbReference type="GO" id="GO:0003677">
    <property type="term" value="F:DNA binding"/>
    <property type="evidence" value="ECO:0007669"/>
    <property type="project" value="UniProtKB-KW"/>
</dbReference>
<dbReference type="PROSITE" id="PS50217">
    <property type="entry name" value="BZIP"/>
    <property type="match status" value="1"/>
</dbReference>
<evidence type="ECO:0000259" key="5">
    <source>
        <dbReference type="PROSITE" id="PS50217"/>
    </source>
</evidence>
<protein>
    <submittedName>
        <fullName evidence="7">ABSCISIC ACID-INSENSITIVE 5-like protein 2</fullName>
    </submittedName>
</protein>
<dbReference type="FunFam" id="1.20.5.170:FF:000036">
    <property type="entry name" value="ABSCISIC ACID-INSENSITIVE 5-like protein 2"/>
    <property type="match status" value="1"/>
</dbReference>
<evidence type="ECO:0000256" key="4">
    <source>
        <dbReference type="SAM" id="MobiDB-lite"/>
    </source>
</evidence>
<organism evidence="6 7">
    <name type="scientific">Cicer arietinum</name>
    <name type="common">Chickpea</name>
    <name type="synonym">Garbanzo</name>
    <dbReference type="NCBI Taxonomy" id="3827"/>
    <lineage>
        <taxon>Eukaryota</taxon>
        <taxon>Viridiplantae</taxon>
        <taxon>Streptophyta</taxon>
        <taxon>Embryophyta</taxon>
        <taxon>Tracheophyta</taxon>
        <taxon>Spermatophyta</taxon>
        <taxon>Magnoliopsida</taxon>
        <taxon>eudicotyledons</taxon>
        <taxon>Gunneridae</taxon>
        <taxon>Pentapetalae</taxon>
        <taxon>rosids</taxon>
        <taxon>fabids</taxon>
        <taxon>Fabales</taxon>
        <taxon>Fabaceae</taxon>
        <taxon>Papilionoideae</taxon>
        <taxon>50 kb inversion clade</taxon>
        <taxon>NPAAA clade</taxon>
        <taxon>Hologalegina</taxon>
        <taxon>IRL clade</taxon>
        <taxon>Cicereae</taxon>
        <taxon>Cicer</taxon>
    </lineage>
</organism>
<dbReference type="eggNOG" id="ENOG502QR11">
    <property type="taxonomic scope" value="Eukaryota"/>
</dbReference>
<gene>
    <name evidence="7" type="primary">LOC101512895</name>
</gene>
<feature type="region of interest" description="Disordered" evidence="4">
    <location>
        <begin position="1"/>
        <end position="20"/>
    </location>
</feature>
<dbReference type="GO" id="GO:0045893">
    <property type="term" value="P:positive regulation of DNA-templated transcription"/>
    <property type="evidence" value="ECO:0007669"/>
    <property type="project" value="InterPro"/>
</dbReference>
<dbReference type="SUPFAM" id="SSF57959">
    <property type="entry name" value="Leucine zipper domain"/>
    <property type="match status" value="1"/>
</dbReference>
<evidence type="ECO:0000313" key="7">
    <source>
        <dbReference type="RefSeq" id="XP_004489632.1"/>
    </source>
</evidence>
<dbReference type="STRING" id="3827.A0A1S2XKH9"/>
<dbReference type="OrthoDB" id="644067at2759"/>
<dbReference type="PaxDb" id="3827-XP_004489632.1"/>
<accession>A0A1S2XKH9</accession>
<dbReference type="GO" id="GO:0005634">
    <property type="term" value="C:nucleus"/>
    <property type="evidence" value="ECO:0007669"/>
    <property type="project" value="UniProtKB-SubCell"/>
</dbReference>
<evidence type="ECO:0000313" key="6">
    <source>
        <dbReference type="Proteomes" id="UP000087171"/>
    </source>
</evidence>
<keyword evidence="6" id="KW-1185">Reference proteome</keyword>
<evidence type="ECO:0000256" key="3">
    <source>
        <dbReference type="ARBA" id="ARBA00023242"/>
    </source>
</evidence>
<dbReference type="Pfam" id="PF00170">
    <property type="entry name" value="bZIP_1"/>
    <property type="match status" value="1"/>
</dbReference>
<proteinExistence type="predicted"/>
<evidence type="ECO:0000256" key="1">
    <source>
        <dbReference type="ARBA" id="ARBA00004123"/>
    </source>
</evidence>
<keyword evidence="2" id="KW-0238">DNA-binding</keyword>
<reference evidence="7" key="2">
    <citation type="submission" date="2025-08" db="UniProtKB">
        <authorList>
            <consortium name="RefSeq"/>
        </authorList>
    </citation>
    <scope>IDENTIFICATION</scope>
    <source>
        <tissue evidence="7">Etiolated seedlings</tissue>
    </source>
</reference>
<keyword evidence="3" id="KW-0539">Nucleus</keyword>
<dbReference type="InterPro" id="IPR004827">
    <property type="entry name" value="bZIP"/>
</dbReference>
<dbReference type="KEGG" id="cam:101512895"/>
<dbReference type="InterPro" id="IPR043452">
    <property type="entry name" value="BZIP46-like"/>
</dbReference>